<dbReference type="Proteomes" id="UP000765509">
    <property type="component" value="Unassembled WGS sequence"/>
</dbReference>
<keyword evidence="2" id="KW-1185">Reference proteome</keyword>
<proteinExistence type="predicted"/>
<comment type="caution">
    <text evidence="1">The sequence shown here is derived from an EMBL/GenBank/DDBJ whole genome shotgun (WGS) entry which is preliminary data.</text>
</comment>
<organism evidence="1 2">
    <name type="scientific">Austropuccinia psidii MF-1</name>
    <dbReference type="NCBI Taxonomy" id="1389203"/>
    <lineage>
        <taxon>Eukaryota</taxon>
        <taxon>Fungi</taxon>
        <taxon>Dikarya</taxon>
        <taxon>Basidiomycota</taxon>
        <taxon>Pucciniomycotina</taxon>
        <taxon>Pucciniomycetes</taxon>
        <taxon>Pucciniales</taxon>
        <taxon>Sphaerophragmiaceae</taxon>
        <taxon>Austropuccinia</taxon>
    </lineage>
</organism>
<evidence type="ECO:0000313" key="2">
    <source>
        <dbReference type="Proteomes" id="UP000765509"/>
    </source>
</evidence>
<protein>
    <submittedName>
        <fullName evidence="1">Uncharacterized protein</fullName>
    </submittedName>
</protein>
<dbReference type="EMBL" id="AVOT02065419">
    <property type="protein sequence ID" value="MBW0557522.1"/>
    <property type="molecule type" value="Genomic_DNA"/>
</dbReference>
<sequence length="127" mass="14174">MKLVLEQFSITTKSTVILKFPLMCGNMALVSKIPSAFIGLLALLNFIPPIGKIHQGKSCVNRWRLTSHQEKVKQDKSQAHVKQKSSKRRAHVPLLSYTKSCDIHQYWFPCAFNSDSSPPDHPATAAG</sequence>
<reference evidence="1" key="1">
    <citation type="submission" date="2021-03" db="EMBL/GenBank/DDBJ databases">
        <title>Draft genome sequence of rust myrtle Austropuccinia psidii MF-1, a brazilian biotype.</title>
        <authorList>
            <person name="Quecine M.C."/>
            <person name="Pachon D.M.R."/>
            <person name="Bonatelli M.L."/>
            <person name="Correr F.H."/>
            <person name="Franceschini L.M."/>
            <person name="Leite T.F."/>
            <person name="Margarido G.R.A."/>
            <person name="Almeida C.A."/>
            <person name="Ferrarezi J.A."/>
            <person name="Labate C.A."/>
        </authorList>
    </citation>
    <scope>NUCLEOTIDE SEQUENCE</scope>
    <source>
        <strain evidence="1">MF-1</strain>
    </source>
</reference>
<evidence type="ECO:0000313" key="1">
    <source>
        <dbReference type="EMBL" id="MBW0557522.1"/>
    </source>
</evidence>
<name>A0A9Q3J8V3_9BASI</name>
<gene>
    <name evidence="1" type="ORF">O181_097237</name>
</gene>
<accession>A0A9Q3J8V3</accession>
<dbReference type="AlphaFoldDB" id="A0A9Q3J8V3"/>